<dbReference type="PANTHER" id="PTHR21666">
    <property type="entry name" value="PEPTIDASE-RELATED"/>
    <property type="match status" value="1"/>
</dbReference>
<evidence type="ECO:0000313" key="4">
    <source>
        <dbReference type="EMBL" id="HJB41031.1"/>
    </source>
</evidence>
<name>A0A9D2S2L2_9FIRM</name>
<dbReference type="EMBL" id="DWYG01000009">
    <property type="protein sequence ID" value="HJB41031.1"/>
    <property type="molecule type" value="Genomic_DNA"/>
</dbReference>
<dbReference type="AlphaFoldDB" id="A0A9D2S2L2"/>
<dbReference type="InterPro" id="IPR050570">
    <property type="entry name" value="Cell_wall_metabolism_enzyme"/>
</dbReference>
<gene>
    <name evidence="4" type="ORF">H9945_00865</name>
</gene>
<evidence type="ECO:0000313" key="5">
    <source>
        <dbReference type="Proteomes" id="UP000886803"/>
    </source>
</evidence>
<dbReference type="GO" id="GO:0004222">
    <property type="term" value="F:metalloendopeptidase activity"/>
    <property type="evidence" value="ECO:0007669"/>
    <property type="project" value="TreeGrafter"/>
</dbReference>
<evidence type="ECO:0000256" key="1">
    <source>
        <dbReference type="SAM" id="Coils"/>
    </source>
</evidence>
<feature type="signal peptide" evidence="2">
    <location>
        <begin position="1"/>
        <end position="27"/>
    </location>
</feature>
<evidence type="ECO:0000256" key="2">
    <source>
        <dbReference type="SAM" id="SignalP"/>
    </source>
</evidence>
<dbReference type="InterPro" id="IPR016047">
    <property type="entry name" value="M23ase_b-sheet_dom"/>
</dbReference>
<organism evidence="4 5">
    <name type="scientific">Candidatus Gemmiger avicola</name>
    <dbReference type="NCBI Taxonomy" id="2838605"/>
    <lineage>
        <taxon>Bacteria</taxon>
        <taxon>Bacillati</taxon>
        <taxon>Bacillota</taxon>
        <taxon>Clostridia</taxon>
        <taxon>Eubacteriales</taxon>
        <taxon>Gemmiger</taxon>
    </lineage>
</organism>
<evidence type="ECO:0000259" key="3">
    <source>
        <dbReference type="Pfam" id="PF01551"/>
    </source>
</evidence>
<proteinExistence type="predicted"/>
<protein>
    <submittedName>
        <fullName evidence="4">Peptidoglycan DD-metalloendopeptidase family protein</fullName>
    </submittedName>
</protein>
<reference evidence="4" key="1">
    <citation type="journal article" date="2021" name="PeerJ">
        <title>Extensive microbial diversity within the chicken gut microbiome revealed by metagenomics and culture.</title>
        <authorList>
            <person name="Gilroy R."/>
            <person name="Ravi A."/>
            <person name="Getino M."/>
            <person name="Pursley I."/>
            <person name="Horton D.L."/>
            <person name="Alikhan N.F."/>
            <person name="Baker D."/>
            <person name="Gharbi K."/>
            <person name="Hall N."/>
            <person name="Watson M."/>
            <person name="Adriaenssens E.M."/>
            <person name="Foster-Nyarko E."/>
            <person name="Jarju S."/>
            <person name="Secka A."/>
            <person name="Antonio M."/>
            <person name="Oren A."/>
            <person name="Chaudhuri R.R."/>
            <person name="La Ragione R."/>
            <person name="Hildebrand F."/>
            <person name="Pallen M.J."/>
        </authorList>
    </citation>
    <scope>NUCLEOTIDE SEQUENCE</scope>
    <source>
        <strain evidence="4">ChiBcec8-13705</strain>
    </source>
</reference>
<sequence>MKKLHRRVAASAAALLLFAGLLRPAMAADTTEQQLQENLNAASEAYEQAAEEQEALENQVNETEEQIGSLEGRADEIAAQLQSVYSLLQQAQTELDAATGEAEAAAAALTAKQAEYDAQLDQAREQLRAMQKLQNSGGIALLSQATNLFQLLTYAHALDDIAAHNTALLEQLDAEAQALSARRQEAEAAAARAEEARNALQTQQQALDATRSELANALQQANANLTQQQAEAEAAAQITEERRRAYQQATAELDRYARAQNEKYTAPDLYCSLDFGSALAPGASISCNYGDPDGIDGSHHNGTDFPAAGGTPIYAVADGVVSAARAMNSYGNCVQISHGTADDGNNYASLYAHMASIAVSEGQTVTKGQVIGYVGNTGDVVGANGGYHLHLELRINGSRTDAMRYIPH</sequence>
<reference evidence="4" key="2">
    <citation type="submission" date="2021-04" db="EMBL/GenBank/DDBJ databases">
        <authorList>
            <person name="Gilroy R."/>
        </authorList>
    </citation>
    <scope>NUCLEOTIDE SEQUENCE</scope>
    <source>
        <strain evidence="4">ChiBcec8-13705</strain>
    </source>
</reference>
<dbReference type="Pfam" id="PF01551">
    <property type="entry name" value="Peptidase_M23"/>
    <property type="match status" value="1"/>
</dbReference>
<dbReference type="SUPFAM" id="SSF51261">
    <property type="entry name" value="Duplicated hybrid motif"/>
    <property type="match status" value="1"/>
</dbReference>
<keyword evidence="2" id="KW-0732">Signal</keyword>
<feature type="coiled-coil region" evidence="1">
    <location>
        <begin position="32"/>
        <end position="133"/>
    </location>
</feature>
<accession>A0A9D2S2L2</accession>
<feature type="domain" description="M23ase beta-sheet core" evidence="3">
    <location>
        <begin position="299"/>
        <end position="401"/>
    </location>
</feature>
<dbReference type="Gene3D" id="2.70.70.10">
    <property type="entry name" value="Glucose Permease (Domain IIA)"/>
    <property type="match status" value="1"/>
</dbReference>
<feature type="chain" id="PRO_5039351036" evidence="2">
    <location>
        <begin position="28"/>
        <end position="408"/>
    </location>
</feature>
<comment type="caution">
    <text evidence="4">The sequence shown here is derived from an EMBL/GenBank/DDBJ whole genome shotgun (WGS) entry which is preliminary data.</text>
</comment>
<dbReference type="Proteomes" id="UP000886803">
    <property type="component" value="Unassembled WGS sequence"/>
</dbReference>
<feature type="coiled-coil region" evidence="1">
    <location>
        <begin position="169"/>
        <end position="249"/>
    </location>
</feature>
<dbReference type="CDD" id="cd12797">
    <property type="entry name" value="M23_peptidase"/>
    <property type="match status" value="1"/>
</dbReference>
<dbReference type="PANTHER" id="PTHR21666:SF287">
    <property type="entry name" value="CYTOPLASMIC MEMBRANE PROTEIN"/>
    <property type="match status" value="1"/>
</dbReference>
<dbReference type="InterPro" id="IPR011055">
    <property type="entry name" value="Dup_hybrid_motif"/>
</dbReference>
<dbReference type="Gene3D" id="6.10.250.3150">
    <property type="match status" value="1"/>
</dbReference>
<keyword evidence="1" id="KW-0175">Coiled coil</keyword>